<name>A0AAN9NYU3_PHACN</name>
<gene>
    <name evidence="1" type="ORF">VNO80_00469</name>
</gene>
<evidence type="ECO:0000313" key="1">
    <source>
        <dbReference type="EMBL" id="KAK7381914.1"/>
    </source>
</evidence>
<evidence type="ECO:0000313" key="2">
    <source>
        <dbReference type="Proteomes" id="UP001374584"/>
    </source>
</evidence>
<keyword evidence="2" id="KW-1185">Reference proteome</keyword>
<dbReference type="AlphaFoldDB" id="A0AAN9NYU3"/>
<comment type="caution">
    <text evidence="1">The sequence shown here is derived from an EMBL/GenBank/DDBJ whole genome shotgun (WGS) entry which is preliminary data.</text>
</comment>
<sequence length="164" mass="19138">MTKHWQIKLNSKALPRSASLPDQRMEQFSKEIEYLLKQIMRSKDGTIFKRNRILVEADHENVFRYANPKRKEEKETNHTFNSTWEYLEKEAKAKAKNSLKLKQEIPDAVGNCRQMQAQLQSQRTRKLQTNAAKIGIAKPQVGSFFVVTDTVPDKLRPQLKSQRP</sequence>
<dbReference type="EMBL" id="JAYMYR010000001">
    <property type="protein sequence ID" value="KAK7381914.1"/>
    <property type="molecule type" value="Genomic_DNA"/>
</dbReference>
<organism evidence="1 2">
    <name type="scientific">Phaseolus coccineus</name>
    <name type="common">Scarlet runner bean</name>
    <name type="synonym">Phaseolus multiflorus</name>
    <dbReference type="NCBI Taxonomy" id="3886"/>
    <lineage>
        <taxon>Eukaryota</taxon>
        <taxon>Viridiplantae</taxon>
        <taxon>Streptophyta</taxon>
        <taxon>Embryophyta</taxon>
        <taxon>Tracheophyta</taxon>
        <taxon>Spermatophyta</taxon>
        <taxon>Magnoliopsida</taxon>
        <taxon>eudicotyledons</taxon>
        <taxon>Gunneridae</taxon>
        <taxon>Pentapetalae</taxon>
        <taxon>rosids</taxon>
        <taxon>fabids</taxon>
        <taxon>Fabales</taxon>
        <taxon>Fabaceae</taxon>
        <taxon>Papilionoideae</taxon>
        <taxon>50 kb inversion clade</taxon>
        <taxon>NPAAA clade</taxon>
        <taxon>indigoferoid/millettioid clade</taxon>
        <taxon>Phaseoleae</taxon>
        <taxon>Phaseolus</taxon>
    </lineage>
</organism>
<protein>
    <submittedName>
        <fullName evidence="1">Uncharacterized protein</fullName>
    </submittedName>
</protein>
<proteinExistence type="predicted"/>
<reference evidence="1 2" key="1">
    <citation type="submission" date="2024-01" db="EMBL/GenBank/DDBJ databases">
        <title>The genomes of 5 underutilized Papilionoideae crops provide insights into root nodulation and disease resistanc.</title>
        <authorList>
            <person name="Jiang F."/>
        </authorList>
    </citation>
    <scope>NUCLEOTIDE SEQUENCE [LARGE SCALE GENOMIC DNA]</scope>
    <source>
        <strain evidence="1">JINMINGXINNONG_FW02</strain>
        <tissue evidence="1">Leaves</tissue>
    </source>
</reference>
<accession>A0AAN9NYU3</accession>
<dbReference type="Proteomes" id="UP001374584">
    <property type="component" value="Unassembled WGS sequence"/>
</dbReference>